<reference evidence="1 2" key="2">
    <citation type="submission" date="2019-09" db="EMBL/GenBank/DDBJ databases">
        <authorList>
            <person name="Jin C."/>
        </authorList>
    </citation>
    <scope>NUCLEOTIDE SEQUENCE [LARGE SCALE GENOMIC DNA]</scope>
    <source>
        <strain evidence="1 2">BN140078</strain>
    </source>
</reference>
<protein>
    <submittedName>
        <fullName evidence="1">Uncharacterized protein</fullName>
    </submittedName>
</protein>
<evidence type="ECO:0000313" key="2">
    <source>
        <dbReference type="Proteomes" id="UP000324611"/>
    </source>
</evidence>
<gene>
    <name evidence="1" type="ORF">F0L74_09995</name>
</gene>
<dbReference type="Proteomes" id="UP000324611">
    <property type="component" value="Unassembled WGS sequence"/>
</dbReference>
<name>A0A5B2VW31_9BACT</name>
<sequence>MTQTSTTYEYGAMSSRFSLEAENKLTAYATMCLHYNGNYSLIALYAPQECKDDQWLSFGGPNEKLESLFGGHGKMEEYIEQNIEAIKACYNTIKRLV</sequence>
<dbReference type="RefSeq" id="WP_149837725.1">
    <property type="nucleotide sequence ID" value="NZ_VUOC01000002.1"/>
</dbReference>
<dbReference type="AlphaFoldDB" id="A0A5B2VW31"/>
<organism evidence="1 2">
    <name type="scientific">Chitinophaga agrisoli</name>
    <dbReference type="NCBI Taxonomy" id="2607653"/>
    <lineage>
        <taxon>Bacteria</taxon>
        <taxon>Pseudomonadati</taxon>
        <taxon>Bacteroidota</taxon>
        <taxon>Chitinophagia</taxon>
        <taxon>Chitinophagales</taxon>
        <taxon>Chitinophagaceae</taxon>
        <taxon>Chitinophaga</taxon>
    </lineage>
</organism>
<dbReference type="EMBL" id="VUOC01000002">
    <property type="protein sequence ID" value="KAA2242850.1"/>
    <property type="molecule type" value="Genomic_DNA"/>
</dbReference>
<accession>A0A5B2VW31</accession>
<keyword evidence="2" id="KW-1185">Reference proteome</keyword>
<evidence type="ECO:0000313" key="1">
    <source>
        <dbReference type="EMBL" id="KAA2242850.1"/>
    </source>
</evidence>
<reference evidence="1 2" key="1">
    <citation type="submission" date="2019-09" db="EMBL/GenBank/DDBJ databases">
        <title>Chitinophaga ginsengihumi sp. nov., isolated from soil of ginseng rhizosphere.</title>
        <authorList>
            <person name="Lee J."/>
        </authorList>
    </citation>
    <scope>NUCLEOTIDE SEQUENCE [LARGE SCALE GENOMIC DNA]</scope>
    <source>
        <strain evidence="1 2">BN140078</strain>
    </source>
</reference>
<proteinExistence type="predicted"/>
<comment type="caution">
    <text evidence="1">The sequence shown here is derived from an EMBL/GenBank/DDBJ whole genome shotgun (WGS) entry which is preliminary data.</text>
</comment>